<protein>
    <submittedName>
        <fullName evidence="1">Enoyl-CoA hydratase/isomerase family protein</fullName>
    </submittedName>
</protein>
<keyword evidence="1" id="KW-0413">Isomerase</keyword>
<dbReference type="EMBL" id="SBLC01000011">
    <property type="protein sequence ID" value="RWY41473.1"/>
    <property type="molecule type" value="Genomic_DNA"/>
</dbReference>
<dbReference type="SUPFAM" id="SSF52096">
    <property type="entry name" value="ClpP/crotonase"/>
    <property type="match status" value="1"/>
</dbReference>
<dbReference type="GO" id="GO:0006635">
    <property type="term" value="P:fatty acid beta-oxidation"/>
    <property type="evidence" value="ECO:0007669"/>
    <property type="project" value="TreeGrafter"/>
</dbReference>
<dbReference type="Proteomes" id="UP000287168">
    <property type="component" value="Unassembled WGS sequence"/>
</dbReference>
<dbReference type="GO" id="GO:0016853">
    <property type="term" value="F:isomerase activity"/>
    <property type="evidence" value="ECO:0007669"/>
    <property type="project" value="UniProtKB-KW"/>
</dbReference>
<dbReference type="Gene3D" id="3.90.226.10">
    <property type="entry name" value="2-enoyl-CoA Hydratase, Chain A, domain 1"/>
    <property type="match status" value="1"/>
</dbReference>
<organism evidence="1 2">
    <name type="scientific">Falsigemmobacter intermedius</name>
    <dbReference type="NCBI Taxonomy" id="1553448"/>
    <lineage>
        <taxon>Bacteria</taxon>
        <taxon>Pseudomonadati</taxon>
        <taxon>Pseudomonadota</taxon>
        <taxon>Alphaproteobacteria</taxon>
        <taxon>Rhodobacterales</taxon>
        <taxon>Paracoccaceae</taxon>
        <taxon>Falsigemmobacter</taxon>
    </lineage>
</organism>
<evidence type="ECO:0000313" key="2">
    <source>
        <dbReference type="Proteomes" id="UP000287168"/>
    </source>
</evidence>
<sequence length="255" mass="27575">MSDEIITLDVRDYVATITLNRGPVNAMNSEMRNRFVAILDEVNERDDIRAAVLCSSQKVFCAGADLRDRPDGRPGTFGAHNRVTRECFNAIVECSKPIVAAVNGAALGMGFAIAAFSDVVVASEQASFGMPEIDVGLAGGAAMLKTVLGRGNMRMMFLTGARFSGAEMYRMGVVNILVAPDQVHAEAQRLAAVIASKAPLAVAYAKRSCNMADLMPTRDAYRFEQDFTVALSKTEDAVEARTAMLEKRPPVYRGR</sequence>
<dbReference type="AlphaFoldDB" id="A0A444MBV8"/>
<comment type="caution">
    <text evidence="1">The sequence shown here is derived from an EMBL/GenBank/DDBJ whole genome shotgun (WGS) entry which is preliminary data.</text>
</comment>
<dbReference type="CDD" id="cd06558">
    <property type="entry name" value="crotonase-like"/>
    <property type="match status" value="1"/>
</dbReference>
<dbReference type="PANTHER" id="PTHR11941">
    <property type="entry name" value="ENOYL-COA HYDRATASE-RELATED"/>
    <property type="match status" value="1"/>
</dbReference>
<keyword evidence="2" id="KW-1185">Reference proteome</keyword>
<dbReference type="InterPro" id="IPR029045">
    <property type="entry name" value="ClpP/crotonase-like_dom_sf"/>
</dbReference>
<dbReference type="InterPro" id="IPR001753">
    <property type="entry name" value="Enoyl-CoA_hydra/iso"/>
</dbReference>
<dbReference type="NCBIfam" id="NF005073">
    <property type="entry name" value="PRK06495.1"/>
    <property type="match status" value="1"/>
</dbReference>
<reference evidence="1 2" key="1">
    <citation type="journal article" date="2015" name="Int. J. Syst. Evol. Microbiol.">
        <title>Gemmobacter intermedius sp. nov., isolated from a white stork (Ciconia ciconia).</title>
        <authorList>
            <person name="Kampfer P."/>
            <person name="Jerzak L."/>
            <person name="Wilharm G."/>
            <person name="Golke J."/>
            <person name="Busse H.J."/>
            <person name="Glaeser S.P."/>
        </authorList>
    </citation>
    <scope>NUCLEOTIDE SEQUENCE [LARGE SCALE GENOMIC DNA]</scope>
    <source>
        <strain evidence="1 2">119/4</strain>
    </source>
</reference>
<dbReference type="Pfam" id="PF00378">
    <property type="entry name" value="ECH_1"/>
    <property type="match status" value="1"/>
</dbReference>
<proteinExistence type="predicted"/>
<name>A0A444MBV8_9RHOB</name>
<gene>
    <name evidence="1" type="ORF">EP867_09850</name>
</gene>
<dbReference type="PANTHER" id="PTHR11941:SF54">
    <property type="entry name" value="ENOYL-COA HYDRATASE, MITOCHONDRIAL"/>
    <property type="match status" value="1"/>
</dbReference>
<dbReference type="OrthoDB" id="5730382at2"/>
<evidence type="ECO:0000313" key="1">
    <source>
        <dbReference type="EMBL" id="RWY41473.1"/>
    </source>
</evidence>
<accession>A0A444MBV8</accession>
<dbReference type="RefSeq" id="WP_128488637.1">
    <property type="nucleotide sequence ID" value="NZ_JBHLXB010000002.1"/>
</dbReference>